<evidence type="ECO:0000256" key="1">
    <source>
        <dbReference type="SAM" id="MobiDB-lite"/>
    </source>
</evidence>
<dbReference type="PANTHER" id="PTHR13066:SF2">
    <property type="entry name" value="GOLGIN-45"/>
    <property type="match status" value="1"/>
</dbReference>
<dbReference type="AlphaFoldDB" id="A0AAE0YKL0"/>
<feature type="compositionally biased region" description="Low complexity" evidence="1">
    <location>
        <begin position="189"/>
        <end position="198"/>
    </location>
</feature>
<dbReference type="EMBL" id="JAWDGP010005946">
    <property type="protein sequence ID" value="KAK3749334.1"/>
    <property type="molecule type" value="Genomic_DNA"/>
</dbReference>
<feature type="compositionally biased region" description="Low complexity" evidence="1">
    <location>
        <begin position="44"/>
        <end position="57"/>
    </location>
</feature>
<dbReference type="GO" id="GO:0000139">
    <property type="term" value="C:Golgi membrane"/>
    <property type="evidence" value="ECO:0007669"/>
    <property type="project" value="TreeGrafter"/>
</dbReference>
<evidence type="ECO:0000313" key="3">
    <source>
        <dbReference type="Proteomes" id="UP001283361"/>
    </source>
</evidence>
<reference evidence="2" key="1">
    <citation type="journal article" date="2023" name="G3 (Bethesda)">
        <title>A reference genome for the long-term kleptoplast-retaining sea slug Elysia crispata morphotype clarki.</title>
        <authorList>
            <person name="Eastman K.E."/>
            <person name="Pendleton A.L."/>
            <person name="Shaikh M.A."/>
            <person name="Suttiyut T."/>
            <person name="Ogas R."/>
            <person name="Tomko P."/>
            <person name="Gavelis G."/>
            <person name="Widhalm J.R."/>
            <person name="Wisecaver J.H."/>
        </authorList>
    </citation>
    <scope>NUCLEOTIDE SEQUENCE</scope>
    <source>
        <strain evidence="2">ECLA1</strain>
    </source>
</reference>
<proteinExistence type="predicted"/>
<protein>
    <recommendedName>
        <fullName evidence="4">Golgin-45</fullName>
    </recommendedName>
</protein>
<keyword evidence="3" id="KW-1185">Reference proteome</keyword>
<feature type="compositionally biased region" description="Polar residues" evidence="1">
    <location>
        <begin position="1"/>
        <end position="10"/>
    </location>
</feature>
<dbReference type="GO" id="GO:0043001">
    <property type="term" value="P:Golgi to plasma membrane protein transport"/>
    <property type="evidence" value="ECO:0007669"/>
    <property type="project" value="InterPro"/>
</dbReference>
<dbReference type="GO" id="GO:0007030">
    <property type="term" value="P:Golgi organization"/>
    <property type="evidence" value="ECO:0007669"/>
    <property type="project" value="InterPro"/>
</dbReference>
<gene>
    <name evidence="2" type="ORF">RRG08_056214</name>
</gene>
<evidence type="ECO:0008006" key="4">
    <source>
        <dbReference type="Google" id="ProtNLM"/>
    </source>
</evidence>
<evidence type="ECO:0000313" key="2">
    <source>
        <dbReference type="EMBL" id="KAK3749334.1"/>
    </source>
</evidence>
<name>A0AAE0YKL0_9GAST</name>
<dbReference type="Proteomes" id="UP001283361">
    <property type="component" value="Unassembled WGS sequence"/>
</dbReference>
<feature type="region of interest" description="Disordered" evidence="1">
    <location>
        <begin position="183"/>
        <end position="202"/>
    </location>
</feature>
<comment type="caution">
    <text evidence="2">The sequence shown here is derived from an EMBL/GenBank/DDBJ whole genome shotgun (WGS) entry which is preliminary data.</text>
</comment>
<dbReference type="InterPro" id="IPR027095">
    <property type="entry name" value="Golgin-45"/>
</dbReference>
<organism evidence="2 3">
    <name type="scientific">Elysia crispata</name>
    <name type="common">lettuce slug</name>
    <dbReference type="NCBI Taxonomy" id="231223"/>
    <lineage>
        <taxon>Eukaryota</taxon>
        <taxon>Metazoa</taxon>
        <taxon>Spiralia</taxon>
        <taxon>Lophotrochozoa</taxon>
        <taxon>Mollusca</taxon>
        <taxon>Gastropoda</taxon>
        <taxon>Heterobranchia</taxon>
        <taxon>Euthyneura</taxon>
        <taxon>Panpulmonata</taxon>
        <taxon>Sacoglossa</taxon>
        <taxon>Placobranchoidea</taxon>
        <taxon>Plakobranchidae</taxon>
        <taxon>Elysia</taxon>
    </lineage>
</organism>
<dbReference type="PANTHER" id="PTHR13066">
    <property type="entry name" value="BASIC LEUCINE ZIPPER NUCLEAR FACTOR 1 BLZF1 PROTEIN"/>
    <property type="match status" value="1"/>
</dbReference>
<feature type="region of interest" description="Disordered" evidence="1">
    <location>
        <begin position="1"/>
        <end position="64"/>
    </location>
</feature>
<feature type="region of interest" description="Disordered" evidence="1">
    <location>
        <begin position="403"/>
        <end position="435"/>
    </location>
</feature>
<feature type="compositionally biased region" description="Polar residues" evidence="1">
    <location>
        <begin position="410"/>
        <end position="430"/>
    </location>
</feature>
<accession>A0AAE0YKL0</accession>
<sequence>MSTAKTTSLSGAKETVLLRKPAPKYGFAGRKLPKEPVNTGLGHSSGSTPSTISSSPSERNKQVSLTNTGLVSGASPQQKPVAVVGASFHSHSSSVADFRAKKELTTGDHQSAQLLGSASSTPNLVDSVGGATTATLTSQVKNLNPFESSTLNNHGSIKPQWYIQGQNASNASITEENQAGDTINERGMSSSSSLSEELQAVKEERDKLRKELNAQLQVNTELKRLLVASVGDDLYQRVENLCRDRAQLEMDIGGFSKKMTEDYENLDKVSIQADMWRSKYLASRVMTEELSSAKAYFALQCHDSHTALQQLLNERQELRTNLVESYKILQQVKNAFDPLNTHRSSSLRSTSVLSLSQACQQLSEAVRFRLLPANVVINVSADVSTEAWQDSVTRAEQFAQEVLSRPVEGTGSNPTQDPRSSTSQSGTASLHTRYHPSTRYENLTMACTKCKGEILVV</sequence>